<dbReference type="GO" id="GO:0022857">
    <property type="term" value="F:transmembrane transporter activity"/>
    <property type="evidence" value="ECO:0007669"/>
    <property type="project" value="InterPro"/>
</dbReference>
<feature type="compositionally biased region" description="Low complexity" evidence="8">
    <location>
        <begin position="21"/>
        <end position="34"/>
    </location>
</feature>
<proteinExistence type="inferred from homology"/>
<name>K6W6B8_9MICO</name>
<dbReference type="STRING" id="1184609.KILIM_011_00030"/>
<dbReference type="InterPro" id="IPR000522">
    <property type="entry name" value="ABC_transptr_permease_BtuC"/>
</dbReference>
<dbReference type="eggNOG" id="COG4606">
    <property type="taxonomic scope" value="Bacteria"/>
</dbReference>
<feature type="transmembrane region" description="Helical" evidence="9">
    <location>
        <begin position="233"/>
        <end position="258"/>
    </location>
</feature>
<evidence type="ECO:0000256" key="4">
    <source>
        <dbReference type="ARBA" id="ARBA00022475"/>
    </source>
</evidence>
<dbReference type="SUPFAM" id="SSF81345">
    <property type="entry name" value="ABC transporter involved in vitamin B12 uptake, BtuC"/>
    <property type="match status" value="1"/>
</dbReference>
<evidence type="ECO:0000256" key="5">
    <source>
        <dbReference type="ARBA" id="ARBA00022692"/>
    </source>
</evidence>
<feature type="transmembrane region" description="Helical" evidence="9">
    <location>
        <begin position="316"/>
        <end position="337"/>
    </location>
</feature>
<dbReference type="Proteomes" id="UP000008366">
    <property type="component" value="Unassembled WGS sequence"/>
</dbReference>
<keyword evidence="4" id="KW-1003">Cell membrane</keyword>
<dbReference type="Pfam" id="PF01032">
    <property type="entry name" value="FecCD"/>
    <property type="match status" value="1"/>
</dbReference>
<gene>
    <name evidence="10" type="ORF">KILIM_011_00030</name>
</gene>
<dbReference type="EMBL" id="BAHD01000011">
    <property type="protein sequence ID" value="GAB94730.1"/>
    <property type="molecule type" value="Genomic_DNA"/>
</dbReference>
<feature type="transmembrane region" description="Helical" evidence="9">
    <location>
        <begin position="63"/>
        <end position="83"/>
    </location>
</feature>
<dbReference type="InterPro" id="IPR037294">
    <property type="entry name" value="ABC_BtuC-like"/>
</dbReference>
<feature type="region of interest" description="Disordered" evidence="8">
    <location>
        <begin position="1"/>
        <end position="34"/>
    </location>
</feature>
<feature type="transmembrane region" description="Helical" evidence="9">
    <location>
        <begin position="185"/>
        <end position="207"/>
    </location>
</feature>
<evidence type="ECO:0000256" key="9">
    <source>
        <dbReference type="SAM" id="Phobius"/>
    </source>
</evidence>
<keyword evidence="5 9" id="KW-0812">Transmembrane</keyword>
<sequence length="369" mass="37281">MTHPAPTAAGAPSSHSGRPTAGADDFAGADGPAGIASGAGVAEASAGSGRTEPAKSASLRRRATAILGATAAVAALAVASIFVGVADLDLATLLISRAPRTVALLLAGSALAVSGLVMQLLVRNRFVEPSTAGTTEFASLGILLATMWLPAAPVGVKMLCGAACALVGTAIFLRILRGLPTAQTLLVPLVGIMLGGIVGALATFLALQNDLLQSLGAWTNADFSTVIAGRYELLWLVGLLTVVLIVTADRFTVAGLGADLTTSLGLNHRATVRFGMGLVSVVVAVIVVTTGAIPFLGLVVPNVARIILGDNARRSVLWVALGGAGLVLACDLLARLLRYPAELPLGTVLGVVGAAVFLRLLLKDRRVTT</sequence>
<evidence type="ECO:0000313" key="10">
    <source>
        <dbReference type="EMBL" id="GAB94730.1"/>
    </source>
</evidence>
<dbReference type="CDD" id="cd06550">
    <property type="entry name" value="TM_ABC_iron-siderophores_like"/>
    <property type="match status" value="1"/>
</dbReference>
<keyword evidence="11" id="KW-1185">Reference proteome</keyword>
<evidence type="ECO:0000256" key="6">
    <source>
        <dbReference type="ARBA" id="ARBA00022989"/>
    </source>
</evidence>
<evidence type="ECO:0000256" key="7">
    <source>
        <dbReference type="ARBA" id="ARBA00023136"/>
    </source>
</evidence>
<evidence type="ECO:0000313" key="11">
    <source>
        <dbReference type="Proteomes" id="UP000008366"/>
    </source>
</evidence>
<dbReference type="GO" id="GO:0005886">
    <property type="term" value="C:plasma membrane"/>
    <property type="evidence" value="ECO:0007669"/>
    <property type="project" value="UniProtKB-SubCell"/>
</dbReference>
<protein>
    <submittedName>
        <fullName evidence="10">Putative iron-siderophore ABC transporter permease protein</fullName>
    </submittedName>
</protein>
<accession>K6W6B8</accession>
<reference evidence="10 11" key="1">
    <citation type="submission" date="2012-08" db="EMBL/GenBank/DDBJ databases">
        <title>Whole genome shotgun sequence of Kineosphaera limosa NBRC 100340.</title>
        <authorList>
            <person name="Yoshida I."/>
            <person name="Isaki S."/>
            <person name="Hosoyama A."/>
            <person name="Tsuchikane K."/>
            <person name="Katsumata H."/>
            <person name="Ando Y."/>
            <person name="Ohji S."/>
            <person name="Hamada M."/>
            <person name="Tamura T."/>
            <person name="Yamazoe A."/>
            <person name="Yamazaki S."/>
            <person name="Fujita N."/>
        </authorList>
    </citation>
    <scope>NUCLEOTIDE SEQUENCE [LARGE SCALE GENOMIC DNA]</scope>
    <source>
        <strain evidence="10 11">NBRC 100340</strain>
    </source>
</reference>
<keyword evidence="3" id="KW-0813">Transport</keyword>
<dbReference type="PANTHER" id="PTHR30472">
    <property type="entry name" value="FERRIC ENTEROBACTIN TRANSPORT SYSTEM PERMEASE PROTEIN"/>
    <property type="match status" value="1"/>
</dbReference>
<keyword evidence="6 9" id="KW-1133">Transmembrane helix</keyword>
<dbReference type="Gene3D" id="1.10.3470.10">
    <property type="entry name" value="ABC transporter involved in vitamin B12 uptake, BtuC"/>
    <property type="match status" value="1"/>
</dbReference>
<feature type="transmembrane region" description="Helical" evidence="9">
    <location>
        <begin position="103"/>
        <end position="122"/>
    </location>
</feature>
<dbReference type="GO" id="GO:0033214">
    <property type="term" value="P:siderophore-iron import into cell"/>
    <property type="evidence" value="ECO:0007669"/>
    <property type="project" value="TreeGrafter"/>
</dbReference>
<comment type="similarity">
    <text evidence="2">Belongs to the binding-protein-dependent transport system permease family. FecCD subfamily.</text>
</comment>
<evidence type="ECO:0000256" key="3">
    <source>
        <dbReference type="ARBA" id="ARBA00022448"/>
    </source>
</evidence>
<dbReference type="AlphaFoldDB" id="K6W6B8"/>
<feature type="transmembrane region" description="Helical" evidence="9">
    <location>
        <begin position="343"/>
        <end position="362"/>
    </location>
</feature>
<comment type="subcellular location">
    <subcellularLocation>
        <location evidence="1">Cell membrane</location>
        <topology evidence="1">Multi-pass membrane protein</topology>
    </subcellularLocation>
</comment>
<feature type="transmembrane region" description="Helical" evidence="9">
    <location>
        <begin position="278"/>
        <end position="304"/>
    </location>
</feature>
<comment type="caution">
    <text evidence="10">The sequence shown here is derived from an EMBL/GenBank/DDBJ whole genome shotgun (WGS) entry which is preliminary data.</text>
</comment>
<feature type="transmembrane region" description="Helical" evidence="9">
    <location>
        <begin position="142"/>
        <end position="173"/>
    </location>
</feature>
<keyword evidence="7 9" id="KW-0472">Membrane</keyword>
<evidence type="ECO:0000256" key="8">
    <source>
        <dbReference type="SAM" id="MobiDB-lite"/>
    </source>
</evidence>
<dbReference type="PANTHER" id="PTHR30472:SF27">
    <property type="entry name" value="PETROBACTIN IMPORT SYSTEM PERMEASE PROTEIN YCLN"/>
    <property type="match status" value="1"/>
</dbReference>
<evidence type="ECO:0000256" key="2">
    <source>
        <dbReference type="ARBA" id="ARBA00007935"/>
    </source>
</evidence>
<evidence type="ECO:0000256" key="1">
    <source>
        <dbReference type="ARBA" id="ARBA00004651"/>
    </source>
</evidence>
<organism evidence="10 11">
    <name type="scientific">Kineosphaera limosa NBRC 100340</name>
    <dbReference type="NCBI Taxonomy" id="1184609"/>
    <lineage>
        <taxon>Bacteria</taxon>
        <taxon>Bacillati</taxon>
        <taxon>Actinomycetota</taxon>
        <taxon>Actinomycetes</taxon>
        <taxon>Micrococcales</taxon>
        <taxon>Dermatophilaceae</taxon>
        <taxon>Kineosphaera</taxon>
    </lineage>
</organism>